<dbReference type="Proteomes" id="UP001057134">
    <property type="component" value="Chromosome"/>
</dbReference>
<dbReference type="SUPFAM" id="SSF46689">
    <property type="entry name" value="Homeodomain-like"/>
    <property type="match status" value="2"/>
</dbReference>
<dbReference type="PANTHER" id="PTHR43280:SF28">
    <property type="entry name" value="HTH-TYPE TRANSCRIPTIONAL ACTIVATOR RHAS"/>
    <property type="match status" value="1"/>
</dbReference>
<dbReference type="Gene3D" id="1.10.10.60">
    <property type="entry name" value="Homeodomain-like"/>
    <property type="match status" value="2"/>
</dbReference>
<dbReference type="InterPro" id="IPR020449">
    <property type="entry name" value="Tscrpt_reg_AraC-type_HTH"/>
</dbReference>
<evidence type="ECO:0000256" key="3">
    <source>
        <dbReference type="ARBA" id="ARBA00023163"/>
    </source>
</evidence>
<name>A0ABY4RKN5_9BACL</name>
<accession>A0ABY4RKN5</accession>
<dbReference type="Pfam" id="PF12833">
    <property type="entry name" value="HTH_18"/>
    <property type="match status" value="1"/>
</dbReference>
<dbReference type="PRINTS" id="PR00032">
    <property type="entry name" value="HTHARAC"/>
</dbReference>
<dbReference type="PROSITE" id="PS01124">
    <property type="entry name" value="HTH_ARAC_FAMILY_2"/>
    <property type="match status" value="1"/>
</dbReference>
<dbReference type="RefSeq" id="WP_249865132.1">
    <property type="nucleotide sequence ID" value="NZ_CP027059.1"/>
</dbReference>
<keyword evidence="1" id="KW-0805">Transcription regulation</keyword>
<feature type="transmembrane region" description="Helical" evidence="4">
    <location>
        <begin position="17"/>
        <end position="39"/>
    </location>
</feature>
<dbReference type="EMBL" id="CP027059">
    <property type="protein sequence ID" value="UQZ83067.1"/>
    <property type="molecule type" value="Genomic_DNA"/>
</dbReference>
<evidence type="ECO:0000313" key="7">
    <source>
        <dbReference type="Proteomes" id="UP001057134"/>
    </source>
</evidence>
<evidence type="ECO:0000313" key="6">
    <source>
        <dbReference type="EMBL" id="UQZ83067.1"/>
    </source>
</evidence>
<keyword evidence="4" id="KW-0472">Membrane</keyword>
<evidence type="ECO:0000256" key="2">
    <source>
        <dbReference type="ARBA" id="ARBA00023125"/>
    </source>
</evidence>
<evidence type="ECO:0000256" key="4">
    <source>
        <dbReference type="SAM" id="Phobius"/>
    </source>
</evidence>
<proteinExistence type="predicted"/>
<keyword evidence="4" id="KW-0812">Transmembrane</keyword>
<dbReference type="InterPro" id="IPR041522">
    <property type="entry name" value="CdaR_GGDEF"/>
</dbReference>
<dbReference type="PANTHER" id="PTHR43280">
    <property type="entry name" value="ARAC-FAMILY TRANSCRIPTIONAL REGULATOR"/>
    <property type="match status" value="1"/>
</dbReference>
<dbReference type="PROSITE" id="PS00041">
    <property type="entry name" value="HTH_ARAC_FAMILY_1"/>
    <property type="match status" value="1"/>
</dbReference>
<dbReference type="Pfam" id="PF17853">
    <property type="entry name" value="GGDEF_2"/>
    <property type="match status" value="1"/>
</dbReference>
<gene>
    <name evidence="6" type="primary">yesS_28</name>
    <name evidence="6" type="ORF">SK3146_02228</name>
</gene>
<feature type="transmembrane region" description="Helical" evidence="4">
    <location>
        <begin position="304"/>
        <end position="325"/>
    </location>
</feature>
<reference evidence="6" key="2">
    <citation type="journal article" date="2021" name="J Anim Sci Technol">
        <title>Complete genome sequence of Paenibacillus konkukensis sp. nov. SK3146 as a potential probiotic strain.</title>
        <authorList>
            <person name="Jung H.I."/>
            <person name="Park S."/>
            <person name="Niu K.M."/>
            <person name="Lee S.W."/>
            <person name="Kothari D."/>
            <person name="Yi K.J."/>
            <person name="Kim S.K."/>
        </authorList>
    </citation>
    <scope>NUCLEOTIDE SEQUENCE</scope>
    <source>
        <strain evidence="6">SK3146</strain>
    </source>
</reference>
<evidence type="ECO:0000259" key="5">
    <source>
        <dbReference type="PROSITE" id="PS01124"/>
    </source>
</evidence>
<keyword evidence="7" id="KW-1185">Reference proteome</keyword>
<reference evidence="6" key="1">
    <citation type="submission" date="2018-02" db="EMBL/GenBank/DDBJ databases">
        <authorList>
            <person name="Kim S.-K."/>
            <person name="Jung H.-I."/>
            <person name="Lee S.-W."/>
        </authorList>
    </citation>
    <scope>NUCLEOTIDE SEQUENCE</scope>
    <source>
        <strain evidence="6">SK3146</strain>
    </source>
</reference>
<evidence type="ECO:0000256" key="1">
    <source>
        <dbReference type="ARBA" id="ARBA00023015"/>
    </source>
</evidence>
<dbReference type="InterPro" id="IPR009057">
    <property type="entry name" value="Homeodomain-like_sf"/>
</dbReference>
<keyword evidence="4" id="KW-1133">Transmembrane helix</keyword>
<dbReference type="InterPro" id="IPR018062">
    <property type="entry name" value="HTH_AraC-typ_CS"/>
</dbReference>
<protein>
    <submittedName>
        <fullName evidence="6">HTH-type transcriptional regulator YesS</fullName>
    </submittedName>
</protein>
<keyword evidence="2" id="KW-0238">DNA-binding</keyword>
<keyword evidence="3" id="KW-0804">Transcription</keyword>
<feature type="domain" description="HTH araC/xylS-type" evidence="5">
    <location>
        <begin position="681"/>
        <end position="779"/>
    </location>
</feature>
<organism evidence="6 7">
    <name type="scientific">Paenibacillus konkukensis</name>
    <dbReference type="NCBI Taxonomy" id="2020716"/>
    <lineage>
        <taxon>Bacteria</taxon>
        <taxon>Bacillati</taxon>
        <taxon>Bacillota</taxon>
        <taxon>Bacilli</taxon>
        <taxon>Bacillales</taxon>
        <taxon>Paenibacillaceae</taxon>
        <taxon>Paenibacillus</taxon>
    </lineage>
</organism>
<sequence length="791" mass="89719">MISLIQSAFSNFKFRSLFFRILFIQIVLVAMTAAVVGFLGERYSQNVVRDEVTRSSMQVLEQTRRLMDVLLNEVDQITIRLAQNMAFSRALEAGLEGPAKPDTDTIHDMMLESYISSPYIESISVYYARSGLMQSALTGLTKVADSDDPEWFPLYASMHRTEGRWFVRPYSKTRASQLNETQVTLIRTTPWVGTPINGAVIVNLNQQALFQSPSIHLIRPGEEIWMVSPDASLAYNITTGAVVSDKEFAVVGEHLTDRTTAFTSHFRNADYSFTALTSPYSGWKYVNLIPTVSLYKSGKAIQSFMLILMVFSIGIAGVFAFFISLKIYSPIYSLVQLVNTKKEERRDRPPDGEKSEVTMLFDAFHSLKEKGSELEVQLRDNWPVLQQSFLQQLIQEQPLDAEERLAKFAYYRLPVTRHGFFVCVLRIDNYASYVKKYSSLDQSSIRYFIAKAGSELAGGAFRSYPLHTESRDMILICNLEAAMEREDFRERAEAVAASIVSSIDSYLKLSISVGVGDLKESAADIGISYQEAVEALEHRAFKGGGLVAPIWMQQARGPADHQFFRKLGEAKRELLLHLRSEQPDRLEEALERLYELALQADGLSFPLLRHSLFQLVVDVFQRASELGLEPSRPDMELSGLQEQMQWLETVEQAVRFVRDYVGAIHRQLYSNRAEEPPSVARQILDYIQLNFDKDISLGGIADQLKLDPSYVSRLFRQEISMTFTDYVLMLRLAKAKELLQHSKLAIKEIGALVGYANQRSFNRIFKKYEGVTPGEYRDIHAPSKLAGDQIY</sequence>
<dbReference type="SMART" id="SM00342">
    <property type="entry name" value="HTH_ARAC"/>
    <property type="match status" value="1"/>
</dbReference>
<dbReference type="InterPro" id="IPR018060">
    <property type="entry name" value="HTH_AraC"/>
</dbReference>